<dbReference type="GO" id="GO:0000981">
    <property type="term" value="F:DNA-binding transcription factor activity, RNA polymerase II-specific"/>
    <property type="evidence" value="ECO:0007669"/>
    <property type="project" value="InterPro"/>
</dbReference>
<evidence type="ECO:0000313" key="8">
    <source>
        <dbReference type="EMBL" id="EGT33961.1"/>
    </source>
</evidence>
<gene>
    <name evidence="8" type="ORF">CAEBREN_12566</name>
</gene>
<dbReference type="EMBL" id="GL379908">
    <property type="protein sequence ID" value="EGT33961.1"/>
    <property type="molecule type" value="Genomic_DNA"/>
</dbReference>
<feature type="DNA-binding region" description="Homeobox" evidence="5">
    <location>
        <begin position="96"/>
        <end position="155"/>
    </location>
</feature>
<evidence type="ECO:0000256" key="5">
    <source>
        <dbReference type="PROSITE-ProRule" id="PRU00108"/>
    </source>
</evidence>
<dbReference type="InParanoid" id="G0NM30"/>
<proteinExistence type="predicted"/>
<keyword evidence="4 5" id="KW-0539">Nucleus</keyword>
<organism evidence="9">
    <name type="scientific">Caenorhabditis brenneri</name>
    <name type="common">Nematode worm</name>
    <dbReference type="NCBI Taxonomy" id="135651"/>
    <lineage>
        <taxon>Eukaryota</taxon>
        <taxon>Metazoa</taxon>
        <taxon>Ecdysozoa</taxon>
        <taxon>Nematoda</taxon>
        <taxon>Chromadorea</taxon>
        <taxon>Rhabditida</taxon>
        <taxon>Rhabditina</taxon>
        <taxon>Rhabditomorpha</taxon>
        <taxon>Rhabditoidea</taxon>
        <taxon>Rhabditidae</taxon>
        <taxon>Peloderinae</taxon>
        <taxon>Caenorhabditis</taxon>
    </lineage>
</organism>
<evidence type="ECO:0000313" key="9">
    <source>
        <dbReference type="Proteomes" id="UP000008068"/>
    </source>
</evidence>
<dbReference type="InterPro" id="IPR001356">
    <property type="entry name" value="HD"/>
</dbReference>
<keyword evidence="9" id="KW-1185">Reference proteome</keyword>
<reference evidence="9" key="1">
    <citation type="submission" date="2011-07" db="EMBL/GenBank/DDBJ databases">
        <authorList>
            <consortium name="Caenorhabditis brenneri Sequencing and Analysis Consortium"/>
            <person name="Wilson R.K."/>
        </authorList>
    </citation>
    <scope>NUCLEOTIDE SEQUENCE [LARGE SCALE GENOMIC DNA]</scope>
    <source>
        <strain evidence="9">PB2801</strain>
    </source>
</reference>
<dbReference type="Gene3D" id="1.10.10.60">
    <property type="entry name" value="Homeodomain-like"/>
    <property type="match status" value="1"/>
</dbReference>
<dbReference type="eggNOG" id="KOG0490">
    <property type="taxonomic scope" value="Eukaryota"/>
</dbReference>
<feature type="domain" description="Homeobox" evidence="7">
    <location>
        <begin position="94"/>
        <end position="154"/>
    </location>
</feature>
<evidence type="ECO:0000256" key="1">
    <source>
        <dbReference type="ARBA" id="ARBA00004123"/>
    </source>
</evidence>
<evidence type="ECO:0000256" key="4">
    <source>
        <dbReference type="ARBA" id="ARBA00023242"/>
    </source>
</evidence>
<evidence type="ECO:0000256" key="2">
    <source>
        <dbReference type="ARBA" id="ARBA00023125"/>
    </source>
</evidence>
<keyword evidence="2 5" id="KW-0238">DNA-binding</keyword>
<dbReference type="InterPro" id="IPR050877">
    <property type="entry name" value="EMX-VAX-Noto_Homeobox_TFs"/>
</dbReference>
<dbReference type="STRING" id="135651.G0NM30"/>
<dbReference type="InterPro" id="IPR017970">
    <property type="entry name" value="Homeobox_CS"/>
</dbReference>
<dbReference type="PANTHER" id="PTHR24339:SF28">
    <property type="entry name" value="E5-RELATED"/>
    <property type="match status" value="1"/>
</dbReference>
<dbReference type="InterPro" id="IPR009057">
    <property type="entry name" value="Homeodomain-like_sf"/>
</dbReference>
<dbReference type="CDD" id="cd00086">
    <property type="entry name" value="homeodomain"/>
    <property type="match status" value="1"/>
</dbReference>
<dbReference type="HOGENOM" id="CLU_1604178_0_0_1"/>
<dbReference type="GO" id="GO:0005634">
    <property type="term" value="C:nucleus"/>
    <property type="evidence" value="ECO:0007669"/>
    <property type="project" value="UniProtKB-SubCell"/>
</dbReference>
<evidence type="ECO:0000259" key="7">
    <source>
        <dbReference type="PROSITE" id="PS50071"/>
    </source>
</evidence>
<dbReference type="SUPFAM" id="SSF46689">
    <property type="entry name" value="Homeodomain-like"/>
    <property type="match status" value="1"/>
</dbReference>
<name>G0NM30_CAEBE</name>
<accession>G0NM30</accession>
<dbReference type="PROSITE" id="PS50071">
    <property type="entry name" value="HOMEOBOX_2"/>
    <property type="match status" value="1"/>
</dbReference>
<comment type="subcellular location">
    <subcellularLocation>
        <location evidence="1 5 6">Nucleus</location>
    </subcellularLocation>
</comment>
<dbReference type="Pfam" id="PF00046">
    <property type="entry name" value="Homeodomain"/>
    <property type="match status" value="1"/>
</dbReference>
<dbReference type="GO" id="GO:0030182">
    <property type="term" value="P:neuron differentiation"/>
    <property type="evidence" value="ECO:0007669"/>
    <property type="project" value="TreeGrafter"/>
</dbReference>
<dbReference type="AlphaFoldDB" id="G0NM30"/>
<dbReference type="Proteomes" id="UP000008068">
    <property type="component" value="Unassembled WGS sequence"/>
</dbReference>
<keyword evidence="3 5" id="KW-0371">Homeobox</keyword>
<protein>
    <recommendedName>
        <fullName evidence="7">Homeobox domain-containing protein</fullName>
    </recommendedName>
</protein>
<dbReference type="GO" id="GO:0007420">
    <property type="term" value="P:brain development"/>
    <property type="evidence" value="ECO:0007669"/>
    <property type="project" value="TreeGrafter"/>
</dbReference>
<evidence type="ECO:0000256" key="3">
    <source>
        <dbReference type="ARBA" id="ARBA00023155"/>
    </source>
</evidence>
<dbReference type="GO" id="GO:0000978">
    <property type="term" value="F:RNA polymerase II cis-regulatory region sequence-specific DNA binding"/>
    <property type="evidence" value="ECO:0007669"/>
    <property type="project" value="TreeGrafter"/>
</dbReference>
<dbReference type="PANTHER" id="PTHR24339">
    <property type="entry name" value="HOMEOBOX PROTEIN EMX-RELATED"/>
    <property type="match status" value="1"/>
</dbReference>
<dbReference type="PROSITE" id="PS00027">
    <property type="entry name" value="HOMEOBOX_1"/>
    <property type="match status" value="1"/>
</dbReference>
<dbReference type="SMART" id="SM00389">
    <property type="entry name" value="HOX"/>
    <property type="match status" value="1"/>
</dbReference>
<evidence type="ECO:0000256" key="6">
    <source>
        <dbReference type="RuleBase" id="RU000682"/>
    </source>
</evidence>
<sequence>MTAPMTDSMGFSTSYQAPIGYNYGNNYDHSQHPIHSNVYPPWTTNAPHQQGYPQVYPQHLYHHQNLPAPFGFSQNQSIPVFPVSEVQAPIKSTSETKKKWTRYTDAQVTLLEKEFTKNSYTHFEDREALAKATGLSTLQIRTWFQNRRCKKRQSEKLQMKIKKEMK</sequence>
<dbReference type="OrthoDB" id="6159439at2759"/>